<accession>A0A7Z0VM46</accession>
<name>A0A7Z0VM46_9GAMM</name>
<reference evidence="1 2" key="1">
    <citation type="submission" date="2016-06" db="EMBL/GenBank/DDBJ databases">
        <title>Genome sequence of endosymbiont of Candidatus Endolucinida thiodiazotropha.</title>
        <authorList>
            <person name="Poehlein A."/>
            <person name="Koenig S."/>
            <person name="Heiden S.E."/>
            <person name="Thuermer A."/>
            <person name="Voget S."/>
            <person name="Daniel R."/>
            <person name="Markert S."/>
            <person name="Gros O."/>
            <person name="Schweder T."/>
        </authorList>
    </citation>
    <scope>NUCLEOTIDE SEQUENCE [LARGE SCALE GENOMIC DNA]</scope>
    <source>
        <strain evidence="1 2">COS</strain>
    </source>
</reference>
<dbReference type="InterPro" id="IPR029033">
    <property type="entry name" value="His_PPase_superfam"/>
</dbReference>
<comment type="caution">
    <text evidence="1">The sequence shown here is derived from an EMBL/GenBank/DDBJ whole genome shotgun (WGS) entry which is preliminary data.</text>
</comment>
<protein>
    <submittedName>
        <fullName evidence="1">2,3-bisphosphoglycerate-dependent phosphoglycerate mutase</fullName>
        <ecNumber evidence="1">5.4.2.11</ecNumber>
    </submittedName>
</protein>
<dbReference type="EC" id="5.4.2.11" evidence="1"/>
<dbReference type="RefSeq" id="WP_069123036.1">
    <property type="nucleotide sequence ID" value="NZ_MARB01000007.1"/>
</dbReference>
<evidence type="ECO:0000313" key="2">
    <source>
        <dbReference type="Proteomes" id="UP000094769"/>
    </source>
</evidence>
<dbReference type="Pfam" id="PF00300">
    <property type="entry name" value="His_Phos_1"/>
    <property type="match status" value="1"/>
</dbReference>
<dbReference type="EMBL" id="MARB01000007">
    <property type="protein sequence ID" value="ODJ88094.1"/>
    <property type="molecule type" value="Genomic_DNA"/>
</dbReference>
<keyword evidence="2" id="KW-1185">Reference proteome</keyword>
<dbReference type="Proteomes" id="UP000094769">
    <property type="component" value="Unassembled WGS sequence"/>
</dbReference>
<dbReference type="OrthoDB" id="9781415at2"/>
<dbReference type="InterPro" id="IPR013078">
    <property type="entry name" value="His_Pase_superF_clade-1"/>
</dbReference>
<organism evidence="1 2">
    <name type="scientific">Candidatus Thiodiazotropha endolucinida</name>
    <dbReference type="NCBI Taxonomy" id="1655433"/>
    <lineage>
        <taxon>Bacteria</taxon>
        <taxon>Pseudomonadati</taxon>
        <taxon>Pseudomonadota</taxon>
        <taxon>Gammaproteobacteria</taxon>
        <taxon>Chromatiales</taxon>
        <taxon>Sedimenticolaceae</taxon>
        <taxon>Candidatus Thiodiazotropha</taxon>
    </lineage>
</organism>
<keyword evidence="1" id="KW-0413">Isomerase</keyword>
<gene>
    <name evidence="1" type="primary">gpmA</name>
    <name evidence="1" type="ORF">CODIS_15050</name>
</gene>
<dbReference type="AlphaFoldDB" id="A0A7Z0VM46"/>
<evidence type="ECO:0000313" key="1">
    <source>
        <dbReference type="EMBL" id="ODJ88094.1"/>
    </source>
</evidence>
<dbReference type="GO" id="GO:0004619">
    <property type="term" value="F:phosphoglycerate mutase activity"/>
    <property type="evidence" value="ECO:0007669"/>
    <property type="project" value="UniProtKB-EC"/>
</dbReference>
<dbReference type="SUPFAM" id="SSF53254">
    <property type="entry name" value="Phosphoglycerate mutase-like"/>
    <property type="match status" value="1"/>
</dbReference>
<proteinExistence type="predicted"/>
<dbReference type="Gene3D" id="3.40.50.1240">
    <property type="entry name" value="Phosphoglycerate mutase-like"/>
    <property type="match status" value="1"/>
</dbReference>
<sequence>MARLIAAILRHGEYHQLPDTPSALQPYPLTGVGAEQAERSVTLIQGVLEMFKWRLHPVIDSSRLLRGWQTAEMIRKGLQIASQDRLQIESYDALAERSLGSAANLSLQQIESVLRDDPRFSPPPAGWKSDSHYRLPLQGAESLMDAGQRVAEHMQQRLVELQSQVKSDTVKLFVGHGAAFRHAAHHLGVLPFDQIAALSMYHCRPVFLECVPDGPWQHLTGEWKIRSKGESFDD</sequence>